<reference evidence="3 4" key="1">
    <citation type="submission" date="2019-10" db="EMBL/GenBank/DDBJ databases">
        <title>Genomic analysis of Raineyella sp. CBA3103.</title>
        <authorList>
            <person name="Roh S.W."/>
        </authorList>
    </citation>
    <scope>NUCLEOTIDE SEQUENCE [LARGE SCALE GENOMIC DNA]</scope>
    <source>
        <strain evidence="3 4">CBA3103</strain>
    </source>
</reference>
<dbReference type="GO" id="GO:0051920">
    <property type="term" value="F:peroxiredoxin activity"/>
    <property type="evidence" value="ECO:0007669"/>
    <property type="project" value="InterPro"/>
</dbReference>
<dbReference type="KEGG" id="rain:Rai3103_09055"/>
<protein>
    <recommendedName>
        <fullName evidence="2">Carboxymuconolactone decarboxylase-like domain-containing protein</fullName>
    </recommendedName>
</protein>
<evidence type="ECO:0000313" key="4">
    <source>
        <dbReference type="Proteomes" id="UP000386847"/>
    </source>
</evidence>
<dbReference type="InterPro" id="IPR003779">
    <property type="entry name" value="CMD-like"/>
</dbReference>
<organism evidence="3 4">
    <name type="scientific">Raineyella fluvialis</name>
    <dbReference type="NCBI Taxonomy" id="2662261"/>
    <lineage>
        <taxon>Bacteria</taxon>
        <taxon>Bacillati</taxon>
        <taxon>Actinomycetota</taxon>
        <taxon>Actinomycetes</taxon>
        <taxon>Propionibacteriales</taxon>
        <taxon>Propionibacteriaceae</taxon>
        <taxon>Raineyella</taxon>
    </lineage>
</organism>
<dbReference type="SUPFAM" id="SSF69118">
    <property type="entry name" value="AhpD-like"/>
    <property type="match status" value="1"/>
</dbReference>
<dbReference type="EMBL" id="CP045725">
    <property type="protein sequence ID" value="QGF23796.1"/>
    <property type="molecule type" value="Genomic_DNA"/>
</dbReference>
<evidence type="ECO:0000256" key="1">
    <source>
        <dbReference type="SAM" id="MobiDB-lite"/>
    </source>
</evidence>
<evidence type="ECO:0000259" key="2">
    <source>
        <dbReference type="Pfam" id="PF02627"/>
    </source>
</evidence>
<name>A0A5Q2FHI5_9ACTN</name>
<accession>A0A5Q2FHI5</accession>
<feature type="compositionally biased region" description="Basic and acidic residues" evidence="1">
    <location>
        <begin position="12"/>
        <end position="23"/>
    </location>
</feature>
<sequence length="199" mass="21704">MARRGASGLADRGPDRDPHRVPDPPRGTCAAGALRRGVRGLPSPRAAMGRPAATPTEDLMTPVIPEPQLRNPLIRLGVAVSERIIGRRLATARLLAWSPKVAAGAGALEALAPTAGRDLPERTLRLARLTASLTLNCPFCIDMNAHRHRQVGITDAEVYALRDRREDVTKSFSPSERLVIAYARGCRRPRSPWTTRCDR</sequence>
<dbReference type="Pfam" id="PF02627">
    <property type="entry name" value="CMD"/>
    <property type="match status" value="1"/>
</dbReference>
<dbReference type="Proteomes" id="UP000386847">
    <property type="component" value="Chromosome"/>
</dbReference>
<feature type="region of interest" description="Disordered" evidence="1">
    <location>
        <begin position="1"/>
        <end position="63"/>
    </location>
</feature>
<evidence type="ECO:0000313" key="3">
    <source>
        <dbReference type="EMBL" id="QGF23796.1"/>
    </source>
</evidence>
<feature type="domain" description="Carboxymuconolactone decarboxylase-like" evidence="2">
    <location>
        <begin position="116"/>
        <end position="165"/>
    </location>
</feature>
<dbReference type="Gene3D" id="1.20.1290.10">
    <property type="entry name" value="AhpD-like"/>
    <property type="match status" value="1"/>
</dbReference>
<gene>
    <name evidence="3" type="ORF">Rai3103_09055</name>
</gene>
<dbReference type="AlphaFoldDB" id="A0A5Q2FHI5"/>
<proteinExistence type="predicted"/>
<dbReference type="InterPro" id="IPR029032">
    <property type="entry name" value="AhpD-like"/>
</dbReference>
<keyword evidence="4" id="KW-1185">Reference proteome</keyword>